<protein>
    <recommendedName>
        <fullName evidence="4">Retinol dehydrogenase</fullName>
        <ecNumber evidence="4">1.1.1.300</ecNumber>
    </recommendedName>
</protein>
<dbReference type="Gene3D" id="3.40.50.720">
    <property type="entry name" value="NAD(P)-binding Rossmann-like Domain"/>
    <property type="match status" value="1"/>
</dbReference>
<feature type="binding site" evidence="6">
    <location>
        <position position="161"/>
    </location>
    <ligand>
        <name>NADP(+)</name>
        <dbReference type="ChEBI" id="CHEBI:58349"/>
    </ligand>
</feature>
<comment type="catalytic activity">
    <reaction evidence="4">
        <text>all-trans-retinol + NADP(+) = all-trans-retinal + NADPH + H(+)</text>
        <dbReference type="Rhea" id="RHEA:25033"/>
        <dbReference type="ChEBI" id="CHEBI:15378"/>
        <dbReference type="ChEBI" id="CHEBI:17336"/>
        <dbReference type="ChEBI" id="CHEBI:17898"/>
        <dbReference type="ChEBI" id="CHEBI:57783"/>
        <dbReference type="ChEBI" id="CHEBI:58349"/>
        <dbReference type="EC" id="1.1.1.300"/>
    </reaction>
</comment>
<feature type="binding site" evidence="6">
    <location>
        <begin position="13"/>
        <end position="41"/>
    </location>
    <ligand>
        <name>NADP(+)</name>
        <dbReference type="ChEBI" id="CHEBI:58349"/>
    </ligand>
</feature>
<dbReference type="PANTHER" id="PTHR43391:SF8">
    <property type="entry name" value="RETINOL DEHYDROGENASE 8"/>
    <property type="match status" value="1"/>
</dbReference>
<dbReference type="GO" id="GO:0006703">
    <property type="term" value="P:estrogen biosynthetic process"/>
    <property type="evidence" value="ECO:0007669"/>
    <property type="project" value="InterPro"/>
</dbReference>
<comment type="function">
    <text evidence="4">Retinol dehydrogenase with a clear preference for NADP. Converts all-trans-retinal to all-trans-retinol. May play a role in the regeneration of visual pigment at high light intensity.</text>
</comment>
<gene>
    <name evidence="9" type="primary">LOC105909542</name>
</gene>
<dbReference type="AlphaFoldDB" id="A0A6P8F0W8"/>
<reference evidence="9" key="1">
    <citation type="submission" date="2025-08" db="UniProtKB">
        <authorList>
            <consortium name="RefSeq"/>
        </authorList>
    </citation>
    <scope>IDENTIFICATION</scope>
</reference>
<keyword evidence="4" id="KW-0716">Sensory transduction</keyword>
<dbReference type="InterPro" id="IPR002347">
    <property type="entry name" value="SDR_fam"/>
</dbReference>
<evidence type="ECO:0000256" key="2">
    <source>
        <dbReference type="ARBA" id="ARBA00023002"/>
    </source>
</evidence>
<evidence type="ECO:0000256" key="6">
    <source>
        <dbReference type="PIRSR" id="PIRSR000095-2"/>
    </source>
</evidence>
<dbReference type="EC" id="1.1.1.300" evidence="4"/>
<dbReference type="GO" id="GO:0004303">
    <property type="term" value="F:estradiol 17-beta-dehydrogenase [NAD(P)+] activity"/>
    <property type="evidence" value="ECO:0007669"/>
    <property type="project" value="InterPro"/>
</dbReference>
<dbReference type="SUPFAM" id="SSF51735">
    <property type="entry name" value="NAD(P)-binding Rossmann-fold domains"/>
    <property type="match status" value="1"/>
</dbReference>
<dbReference type="InterPro" id="IPR036291">
    <property type="entry name" value="NAD(P)-bd_dom_sf"/>
</dbReference>
<evidence type="ECO:0000256" key="7">
    <source>
        <dbReference type="RuleBase" id="RU000363"/>
    </source>
</evidence>
<keyword evidence="3" id="KW-0443">Lipid metabolism</keyword>
<feature type="binding site" evidence="6">
    <location>
        <position position="67"/>
    </location>
    <ligand>
        <name>NADP(+)</name>
        <dbReference type="ChEBI" id="CHEBI:58349"/>
    </ligand>
</feature>
<dbReference type="GO" id="GO:0004745">
    <property type="term" value="F:all-trans-retinol dehydrogenase (NAD+) activity"/>
    <property type="evidence" value="ECO:0007669"/>
    <property type="project" value="TreeGrafter"/>
</dbReference>
<dbReference type="OrthoDB" id="47007at2759"/>
<dbReference type="GeneID" id="105909542"/>
<dbReference type="RefSeq" id="XP_031418384.1">
    <property type="nucleotide sequence ID" value="XM_031562524.2"/>
</dbReference>
<organism evidence="8 9">
    <name type="scientific">Clupea harengus</name>
    <name type="common">Atlantic herring</name>
    <dbReference type="NCBI Taxonomy" id="7950"/>
    <lineage>
        <taxon>Eukaryota</taxon>
        <taxon>Metazoa</taxon>
        <taxon>Chordata</taxon>
        <taxon>Craniata</taxon>
        <taxon>Vertebrata</taxon>
        <taxon>Euteleostomi</taxon>
        <taxon>Actinopterygii</taxon>
        <taxon>Neopterygii</taxon>
        <taxon>Teleostei</taxon>
        <taxon>Clupei</taxon>
        <taxon>Clupeiformes</taxon>
        <taxon>Clupeoidei</taxon>
        <taxon>Clupeidae</taxon>
        <taxon>Clupea</taxon>
    </lineage>
</organism>
<comment type="similarity">
    <text evidence="1 4 7">Belongs to the short-chain dehydrogenases/reductases (SDR) family.</text>
</comment>
<keyword evidence="8" id="KW-1185">Reference proteome</keyword>
<evidence type="ECO:0000313" key="8">
    <source>
        <dbReference type="Proteomes" id="UP000515152"/>
    </source>
</evidence>
<keyword evidence="4" id="KW-0521">NADP</keyword>
<sequence>MAQPGQKVILITGCSSGIGLRMAVLLAKDEQKRYHVIATMRDLKRKDKLVEAAGDAYGKTLSLLTLDVCNEESVKQCIDNVKDRHIDVLINNAGIGLVGPLESISMDEMKKVFETNFFGVIRMIKEVMPDMKRRRGGHIIVISSVMGLQGVVFNDVYAASKFAMEGFCECLAVQLLKFNVILSMIEPGPVHTEFEMKMIQDVSQKEYPGADPDTVHYFKNVYLPSSVDIFEALGQTPDDIARCTKKVIEASNPRFRNLTNPLYTPIVAMKYADETGGLSVKAFYHMLFNMGGLMHVSMTAMKYLTCGCLRSRTVSPN</sequence>
<dbReference type="PIRSF" id="PIRSF000095">
    <property type="entry name" value="17beta-HSD"/>
    <property type="match status" value="1"/>
</dbReference>
<evidence type="ECO:0000313" key="9">
    <source>
        <dbReference type="RefSeq" id="XP_031418384.1"/>
    </source>
</evidence>
<dbReference type="GO" id="GO:0005829">
    <property type="term" value="C:cytosol"/>
    <property type="evidence" value="ECO:0007669"/>
    <property type="project" value="TreeGrafter"/>
</dbReference>
<evidence type="ECO:0000256" key="3">
    <source>
        <dbReference type="ARBA" id="ARBA00023098"/>
    </source>
</evidence>
<comment type="subcellular location">
    <subcellularLocation>
        <location evidence="4">Membrane</location>
    </subcellularLocation>
</comment>
<evidence type="ECO:0000256" key="1">
    <source>
        <dbReference type="ARBA" id="ARBA00006484"/>
    </source>
</evidence>
<dbReference type="GO" id="GO:0042572">
    <property type="term" value="P:retinol metabolic process"/>
    <property type="evidence" value="ECO:0007669"/>
    <property type="project" value="TreeGrafter"/>
</dbReference>
<dbReference type="PRINTS" id="PR00080">
    <property type="entry name" value="SDRFAMILY"/>
</dbReference>
<dbReference type="PRINTS" id="PR00081">
    <property type="entry name" value="GDHRDH"/>
</dbReference>
<dbReference type="KEGG" id="char:105909542"/>
<dbReference type="Proteomes" id="UP000515152">
    <property type="component" value="Chromosome 24"/>
</dbReference>
<keyword evidence="4" id="KW-0472">Membrane</keyword>
<dbReference type="Pfam" id="PF00106">
    <property type="entry name" value="adh_short"/>
    <property type="match status" value="1"/>
</dbReference>
<dbReference type="InterPro" id="IPR020904">
    <property type="entry name" value="Sc_DH/Rdtase_CS"/>
</dbReference>
<feature type="active site" description="Proton acceptor" evidence="5">
    <location>
        <position position="157"/>
    </location>
</feature>
<evidence type="ECO:0000256" key="5">
    <source>
        <dbReference type="PIRSR" id="PIRSR000095-1"/>
    </source>
</evidence>
<accession>A0A6P8F0W8</accession>
<evidence type="ECO:0000256" key="4">
    <source>
        <dbReference type="PIRNR" id="PIRNR000095"/>
    </source>
</evidence>
<name>A0A6P8F0W8_CLUHA</name>
<dbReference type="PROSITE" id="PS00061">
    <property type="entry name" value="ADH_SHORT"/>
    <property type="match status" value="1"/>
</dbReference>
<dbReference type="PANTHER" id="PTHR43391">
    <property type="entry name" value="RETINOL DEHYDROGENASE-RELATED"/>
    <property type="match status" value="1"/>
</dbReference>
<keyword evidence="2 4" id="KW-0560">Oxidoreductase</keyword>
<feature type="binding site" evidence="6">
    <location>
        <position position="144"/>
    </location>
    <ligand>
        <name>substrate</name>
    </ligand>
</feature>
<dbReference type="FunFam" id="3.40.50.720:FF:000323">
    <property type="entry name" value="Estradiol 17-beta-dehydrogenase 1"/>
    <property type="match status" value="1"/>
</dbReference>
<dbReference type="CDD" id="cd09806">
    <property type="entry name" value="type1_17beta-HSD-like_SDR_c"/>
    <property type="match status" value="1"/>
</dbReference>
<dbReference type="InterPro" id="IPR011348">
    <property type="entry name" value="17beta_DH"/>
</dbReference>
<proteinExistence type="inferred from homology"/>